<organism evidence="2 3">
    <name type="scientific">Haloprofundus marisrubri</name>
    <dbReference type="NCBI Taxonomy" id="1514971"/>
    <lineage>
        <taxon>Archaea</taxon>
        <taxon>Methanobacteriati</taxon>
        <taxon>Methanobacteriota</taxon>
        <taxon>Stenosarchaea group</taxon>
        <taxon>Halobacteria</taxon>
        <taxon>Halobacteriales</taxon>
        <taxon>Haloferacaceae</taxon>
        <taxon>Haloprofundus</taxon>
    </lineage>
</organism>
<evidence type="ECO:0000313" key="2">
    <source>
        <dbReference type="EMBL" id="KTG09264.1"/>
    </source>
</evidence>
<accession>A0A0W1R7U1</accession>
<feature type="domain" description="Spondin" evidence="1">
    <location>
        <begin position="63"/>
        <end position="190"/>
    </location>
</feature>
<proteinExistence type="predicted"/>
<dbReference type="Pfam" id="PF06468">
    <property type="entry name" value="Spond_N"/>
    <property type="match status" value="1"/>
</dbReference>
<name>A0A0W1R7U1_9EURY</name>
<dbReference type="OrthoDB" id="350784at2157"/>
<sequence>MSRNSISPVRRRQFLQAAGVTAGTLAFGGVGSVAAREYQSEGKQQGSATYRVTVANLTRGQAFTPPAVAVHRPSVEVFSVGEPASEAVKEIAENGNLDPLGMAIESSRDIVGAAIGDAPLVPATDPGDTGQPYTTTLTVTADRSAKYLSFISMLIATNDGFTGLDTVRLPAAVNESKSLYAASFDAGTEMNTESFADLVPPAQSLIGVTGDAEGTGTSDPAIAEDGVVMPHAGITGGSDLRPDVHGWTDPVALVHVERVE</sequence>
<keyword evidence="3" id="KW-1185">Reference proteome</keyword>
<evidence type="ECO:0000259" key="1">
    <source>
        <dbReference type="Pfam" id="PF06468"/>
    </source>
</evidence>
<reference evidence="2 3" key="1">
    <citation type="submission" date="2015-12" db="EMBL/GenBank/DDBJ databases">
        <title>Haloprofundus marisrubri gen. nov., sp. nov., an extremely halophilic archaeon isolated from the Discovery deep brine-seawater interface in the Red Sea.</title>
        <authorList>
            <person name="Zhang G."/>
            <person name="Stingl U."/>
            <person name="Rashid M."/>
        </authorList>
    </citation>
    <scope>NUCLEOTIDE SEQUENCE [LARGE SCALE GENOMIC DNA]</scope>
    <source>
        <strain evidence="2 3">SB9</strain>
    </source>
</reference>
<dbReference type="PROSITE" id="PS51318">
    <property type="entry name" value="TAT"/>
    <property type="match status" value="1"/>
</dbReference>
<comment type="caution">
    <text evidence="2">The sequence shown here is derived from an EMBL/GenBank/DDBJ whole genome shotgun (WGS) entry which is preliminary data.</text>
</comment>
<dbReference type="InterPro" id="IPR009465">
    <property type="entry name" value="Spondin_N"/>
</dbReference>
<dbReference type="AlphaFoldDB" id="A0A0W1R7U1"/>
<protein>
    <recommendedName>
        <fullName evidence="1">Spondin domain-containing protein</fullName>
    </recommendedName>
</protein>
<gene>
    <name evidence="2" type="ORF">AUR64_15875</name>
</gene>
<dbReference type="NCBIfam" id="NF038123">
    <property type="entry name" value="NF038123_dom"/>
    <property type="match status" value="1"/>
</dbReference>
<evidence type="ECO:0000313" key="3">
    <source>
        <dbReference type="Proteomes" id="UP000054387"/>
    </source>
</evidence>
<dbReference type="InterPro" id="IPR006311">
    <property type="entry name" value="TAT_signal"/>
</dbReference>
<dbReference type="Proteomes" id="UP000054387">
    <property type="component" value="Unassembled WGS sequence"/>
</dbReference>
<dbReference type="InterPro" id="IPR038678">
    <property type="entry name" value="Spondin_N_sf"/>
</dbReference>
<dbReference type="Gene3D" id="2.60.40.2130">
    <property type="entry name" value="F-spondin domain"/>
    <property type="match status" value="1"/>
</dbReference>
<dbReference type="RefSeq" id="WP_058582416.1">
    <property type="nucleotide sequence ID" value="NZ_LOPU01000029.1"/>
</dbReference>
<dbReference type="EMBL" id="LOPU01000029">
    <property type="protein sequence ID" value="KTG09264.1"/>
    <property type="molecule type" value="Genomic_DNA"/>
</dbReference>
<dbReference type="STRING" id="1514971.AUR64_15875"/>